<dbReference type="PANTHER" id="PTHR30489">
    <property type="entry name" value="LIPOPROTEIN-RELEASING SYSTEM TRANSMEMBRANE PROTEIN LOLE"/>
    <property type="match status" value="1"/>
</dbReference>
<keyword evidence="5 7" id="KW-1133">Transmembrane helix</keyword>
<keyword evidence="10" id="KW-0449">Lipoprotein</keyword>
<dbReference type="OrthoDB" id="1522670at2"/>
<evidence type="ECO:0000256" key="6">
    <source>
        <dbReference type="ARBA" id="ARBA00023136"/>
    </source>
</evidence>
<gene>
    <name evidence="10" type="ORF">CYPRO_1924</name>
</gene>
<feature type="transmembrane region" description="Helical" evidence="7">
    <location>
        <begin position="21"/>
        <end position="47"/>
    </location>
</feature>
<comment type="subcellular location">
    <subcellularLocation>
        <location evidence="1">Cell membrane</location>
        <topology evidence="1">Multi-pass membrane protein</topology>
    </subcellularLocation>
</comment>
<keyword evidence="6 7" id="KW-0472">Membrane</keyword>
<reference evidence="10 11" key="1">
    <citation type="submission" date="2018-03" db="EMBL/GenBank/DDBJ databases">
        <title>Phenotypic and genomic properties of Cyclonatronum proteinivorum gen. nov., sp. nov., a haloalkaliphilic bacteroidete from soda lakes possessing Na+-translocating rhodopsin.</title>
        <authorList>
            <person name="Toshchakov S.V."/>
            <person name="Korzhenkov A."/>
            <person name="Samarov N.I."/>
            <person name="Kublanov I.V."/>
            <person name="Muntyan M.S."/>
            <person name="Sorokin D.Y."/>
        </authorList>
    </citation>
    <scope>NUCLEOTIDE SEQUENCE [LARGE SCALE GENOMIC DNA]</scope>
    <source>
        <strain evidence="10 11">Omega</strain>
    </source>
</reference>
<dbReference type="KEGG" id="cprv:CYPRO_1924"/>
<dbReference type="GO" id="GO:0098797">
    <property type="term" value="C:plasma membrane protein complex"/>
    <property type="evidence" value="ECO:0007669"/>
    <property type="project" value="TreeGrafter"/>
</dbReference>
<evidence type="ECO:0000256" key="7">
    <source>
        <dbReference type="SAM" id="Phobius"/>
    </source>
</evidence>
<evidence type="ECO:0000259" key="9">
    <source>
        <dbReference type="Pfam" id="PF12704"/>
    </source>
</evidence>
<protein>
    <submittedName>
        <fullName evidence="10">Lipoprotein-releasing system permease protein</fullName>
    </submittedName>
</protein>
<feature type="domain" description="ABC3 transporter permease C-terminal" evidence="8">
    <location>
        <begin position="274"/>
        <end position="399"/>
    </location>
</feature>
<comment type="similarity">
    <text evidence="2">Belongs to the ABC-4 integral membrane protein family. LolC/E subfamily.</text>
</comment>
<proteinExistence type="inferred from homology"/>
<dbReference type="InterPro" id="IPR025857">
    <property type="entry name" value="MacB_PCD"/>
</dbReference>
<sequence>MSFEWFVARRYFESSRKGASFLSFIKIMAVSGVAVGAAGLLIALAVVHGFKNTIQEKILGFGNHITVSTFSGNPIVQADTLLQFISEQPGVDAAQLAITGQGMVQAGPFVEGSLIKGVDEAGDLSDLRSYITEGTFDLRIQESGRPGLILGQRLARSIEAKPGSTITLYTLRSGGGGELPDIMQFTLTGIYNTGIDIFDDTFVMIGFDHAARLLSIPPGMAHQIDVRVSELGLIRQVHAQLQDQMRFPIYSENIFQTYSSLFAWIDLQEQTIPFVISVMIIVAAFNLIGAVLMMVLERTRDIGILKTIGASDRSIKFIFLLEGLLVGAAGLIIGIGISLIFYWLQTSWGIIPLSEENYFMTTAPVDPKLLDFFLVGSITMLLCALASWIPARTAAKTDPLRVIQFGR</sequence>
<evidence type="ECO:0000256" key="4">
    <source>
        <dbReference type="ARBA" id="ARBA00022692"/>
    </source>
</evidence>
<feature type="transmembrane region" description="Helical" evidence="7">
    <location>
        <begin position="317"/>
        <end position="344"/>
    </location>
</feature>
<evidence type="ECO:0000259" key="8">
    <source>
        <dbReference type="Pfam" id="PF02687"/>
    </source>
</evidence>
<name>A0A345UL22_9BACT</name>
<evidence type="ECO:0000256" key="1">
    <source>
        <dbReference type="ARBA" id="ARBA00004651"/>
    </source>
</evidence>
<evidence type="ECO:0000313" key="10">
    <source>
        <dbReference type="EMBL" id="AXJ01174.1"/>
    </source>
</evidence>
<dbReference type="Pfam" id="PF12704">
    <property type="entry name" value="MacB_PCD"/>
    <property type="match status" value="1"/>
</dbReference>
<keyword evidence="4 7" id="KW-0812">Transmembrane</keyword>
<evidence type="ECO:0000313" key="11">
    <source>
        <dbReference type="Proteomes" id="UP000254808"/>
    </source>
</evidence>
<dbReference type="InterPro" id="IPR051447">
    <property type="entry name" value="Lipoprotein-release_system"/>
</dbReference>
<dbReference type="RefSeq" id="WP_114984397.1">
    <property type="nucleotide sequence ID" value="NZ_CP027806.1"/>
</dbReference>
<dbReference type="Pfam" id="PF02687">
    <property type="entry name" value="FtsX"/>
    <property type="match status" value="1"/>
</dbReference>
<evidence type="ECO:0000256" key="3">
    <source>
        <dbReference type="ARBA" id="ARBA00022475"/>
    </source>
</evidence>
<dbReference type="Proteomes" id="UP000254808">
    <property type="component" value="Chromosome"/>
</dbReference>
<evidence type="ECO:0000256" key="2">
    <source>
        <dbReference type="ARBA" id="ARBA00005236"/>
    </source>
</evidence>
<organism evidence="10 11">
    <name type="scientific">Cyclonatronum proteinivorum</name>
    <dbReference type="NCBI Taxonomy" id="1457365"/>
    <lineage>
        <taxon>Bacteria</taxon>
        <taxon>Pseudomonadati</taxon>
        <taxon>Balneolota</taxon>
        <taxon>Balneolia</taxon>
        <taxon>Balneolales</taxon>
        <taxon>Cyclonatronaceae</taxon>
        <taxon>Cyclonatronum</taxon>
    </lineage>
</organism>
<dbReference type="AlphaFoldDB" id="A0A345UL22"/>
<dbReference type="GO" id="GO:0044874">
    <property type="term" value="P:lipoprotein localization to outer membrane"/>
    <property type="evidence" value="ECO:0007669"/>
    <property type="project" value="TreeGrafter"/>
</dbReference>
<keyword evidence="11" id="KW-1185">Reference proteome</keyword>
<feature type="domain" description="MacB-like periplasmic core" evidence="9">
    <location>
        <begin position="28"/>
        <end position="243"/>
    </location>
</feature>
<dbReference type="PANTHER" id="PTHR30489:SF0">
    <property type="entry name" value="LIPOPROTEIN-RELEASING SYSTEM TRANSMEMBRANE PROTEIN LOLE"/>
    <property type="match status" value="1"/>
</dbReference>
<feature type="transmembrane region" description="Helical" evidence="7">
    <location>
        <begin position="274"/>
        <end position="296"/>
    </location>
</feature>
<keyword evidence="3" id="KW-1003">Cell membrane</keyword>
<accession>A0A345UL22</accession>
<dbReference type="EMBL" id="CP027806">
    <property type="protein sequence ID" value="AXJ01174.1"/>
    <property type="molecule type" value="Genomic_DNA"/>
</dbReference>
<dbReference type="InterPro" id="IPR003838">
    <property type="entry name" value="ABC3_permease_C"/>
</dbReference>
<feature type="transmembrane region" description="Helical" evidence="7">
    <location>
        <begin position="372"/>
        <end position="391"/>
    </location>
</feature>
<evidence type="ECO:0000256" key="5">
    <source>
        <dbReference type="ARBA" id="ARBA00022989"/>
    </source>
</evidence>